<evidence type="ECO:0000259" key="1">
    <source>
        <dbReference type="PROSITE" id="PS50280"/>
    </source>
</evidence>
<dbReference type="InterPro" id="IPR001214">
    <property type="entry name" value="SET_dom"/>
</dbReference>
<gene>
    <name evidence="2" type="ORF">CLEP1334_LOCUS22688</name>
</gene>
<proteinExistence type="predicted"/>
<protein>
    <recommendedName>
        <fullName evidence="1">SET domain-containing protein</fullName>
    </recommendedName>
</protein>
<dbReference type="EMBL" id="HBER01045184">
    <property type="protein sequence ID" value="CAD8547398.1"/>
    <property type="molecule type" value="Transcribed_RNA"/>
</dbReference>
<dbReference type="GO" id="GO:0042799">
    <property type="term" value="F:histone H4K20 methyltransferase activity"/>
    <property type="evidence" value="ECO:0007669"/>
    <property type="project" value="TreeGrafter"/>
</dbReference>
<name>A0A7S0P2K7_9EUKA</name>
<dbReference type="GO" id="GO:0005634">
    <property type="term" value="C:nucleus"/>
    <property type="evidence" value="ECO:0007669"/>
    <property type="project" value="TreeGrafter"/>
</dbReference>
<dbReference type="InterPro" id="IPR051760">
    <property type="entry name" value="KMT5A"/>
</dbReference>
<dbReference type="GO" id="GO:0006357">
    <property type="term" value="P:regulation of transcription by RNA polymerase II"/>
    <property type="evidence" value="ECO:0007669"/>
    <property type="project" value="TreeGrafter"/>
</dbReference>
<evidence type="ECO:0000313" key="2">
    <source>
        <dbReference type="EMBL" id="CAD8547398.1"/>
    </source>
</evidence>
<dbReference type="SUPFAM" id="SSF82199">
    <property type="entry name" value="SET domain"/>
    <property type="match status" value="1"/>
</dbReference>
<feature type="domain" description="SET" evidence="1">
    <location>
        <begin position="41"/>
        <end position="155"/>
    </location>
</feature>
<reference evidence="2" key="1">
    <citation type="submission" date="2021-01" db="EMBL/GenBank/DDBJ databases">
        <authorList>
            <person name="Corre E."/>
            <person name="Pelletier E."/>
            <person name="Niang G."/>
            <person name="Scheremetjew M."/>
            <person name="Finn R."/>
            <person name="Kale V."/>
            <person name="Holt S."/>
            <person name="Cochrane G."/>
            <person name="Meng A."/>
            <person name="Brown T."/>
            <person name="Cohen L."/>
        </authorList>
    </citation>
    <scope>NUCLEOTIDE SEQUENCE</scope>
    <source>
        <strain evidence="2">RCC1130</strain>
    </source>
</reference>
<dbReference type="SMART" id="SM00317">
    <property type="entry name" value="SET"/>
    <property type="match status" value="1"/>
</dbReference>
<organism evidence="2">
    <name type="scientific">Calcidiscus leptoporus</name>
    <dbReference type="NCBI Taxonomy" id="127549"/>
    <lineage>
        <taxon>Eukaryota</taxon>
        <taxon>Haptista</taxon>
        <taxon>Haptophyta</taxon>
        <taxon>Prymnesiophyceae</taxon>
        <taxon>Coccolithales</taxon>
        <taxon>Calcidiscaceae</taxon>
        <taxon>Calcidiscus</taxon>
    </lineage>
</organism>
<dbReference type="PANTHER" id="PTHR46167:SF1">
    <property type="entry name" value="N-LYSINE METHYLTRANSFERASE KMT5A"/>
    <property type="match status" value="1"/>
</dbReference>
<dbReference type="PANTHER" id="PTHR46167">
    <property type="entry name" value="N-LYSINE METHYLTRANSFERASE KMT5A"/>
    <property type="match status" value="1"/>
</dbReference>
<accession>A0A7S0P2K7</accession>
<dbReference type="InterPro" id="IPR046341">
    <property type="entry name" value="SET_dom_sf"/>
</dbReference>
<sequence length="191" mass="20890">MDHAAAGRLAIASAAVVLGLAALSAWYRRHAAVASRRCWPHGVQVRPSLIPNAGNGLFATRRFSAGEMVGEYHGQVLTLLQATRLEKRDYLMGGFGLNVHIDARFALNASARYINDHFDAKKINARFEKLKPQRRAIAIATRDIRAGEEIYASYGETYWRARGIDPLSGAALSCRQECASASNASTQGELF</sequence>
<dbReference type="PROSITE" id="PS50280">
    <property type="entry name" value="SET"/>
    <property type="match status" value="1"/>
</dbReference>
<dbReference type="AlphaFoldDB" id="A0A7S0P2K7"/>
<dbReference type="Gene3D" id="2.170.270.10">
    <property type="entry name" value="SET domain"/>
    <property type="match status" value="1"/>
</dbReference>
<dbReference type="GO" id="GO:0005700">
    <property type="term" value="C:polytene chromosome"/>
    <property type="evidence" value="ECO:0007669"/>
    <property type="project" value="TreeGrafter"/>
</dbReference>
<dbReference type="Pfam" id="PF00856">
    <property type="entry name" value="SET"/>
    <property type="match status" value="1"/>
</dbReference>